<dbReference type="Proteomes" id="UP000515126">
    <property type="component" value="Chromosome 12"/>
</dbReference>
<proteinExistence type="predicted"/>
<keyword evidence="2" id="KW-1185">Reference proteome</keyword>
<dbReference type="PANTHER" id="PTHR37876:SF1">
    <property type="entry name" value="SERINE_ARGININE REPETITIVE MATRIX PROTEIN 4-LIKE-RELATED"/>
    <property type="match status" value="1"/>
</dbReference>
<sequence>MVKATKKTHNLTQDVEPSTSTSKPKKVKTCHRQSCSKCSKKIRRPTVQKPKKKSKKTLPSMPKRKTSKKTTPPKRTNKGKGKELLFGHYHRLLKELSTGSGKEPEHSSTESSRSSTTD</sequence>
<reference evidence="3" key="1">
    <citation type="submission" date="2025-08" db="UniProtKB">
        <authorList>
            <consortium name="RefSeq"/>
        </authorList>
    </citation>
    <scope>IDENTIFICATION</scope>
</reference>
<gene>
    <name evidence="3" type="primary">LOC110307410</name>
</gene>
<dbReference type="AlphaFoldDB" id="A0A6P5QV17"/>
<feature type="compositionally biased region" description="Basic residues" evidence="1">
    <location>
        <begin position="38"/>
        <end position="79"/>
    </location>
</feature>
<dbReference type="GeneID" id="110307410"/>
<organism evidence="2 3">
    <name type="scientific">Mus caroli</name>
    <name type="common">Ryukyu mouse</name>
    <name type="synonym">Ricefield mouse</name>
    <dbReference type="NCBI Taxonomy" id="10089"/>
    <lineage>
        <taxon>Eukaryota</taxon>
        <taxon>Metazoa</taxon>
        <taxon>Chordata</taxon>
        <taxon>Craniata</taxon>
        <taxon>Vertebrata</taxon>
        <taxon>Euteleostomi</taxon>
        <taxon>Mammalia</taxon>
        <taxon>Eutheria</taxon>
        <taxon>Euarchontoglires</taxon>
        <taxon>Glires</taxon>
        <taxon>Rodentia</taxon>
        <taxon>Myomorpha</taxon>
        <taxon>Muroidea</taxon>
        <taxon>Muridae</taxon>
        <taxon>Murinae</taxon>
        <taxon>Mus</taxon>
        <taxon>Mus</taxon>
    </lineage>
</organism>
<dbReference type="PANTHER" id="PTHR37876">
    <property type="entry name" value="PROTEIN GAR2-LIKE"/>
    <property type="match status" value="1"/>
</dbReference>
<dbReference type="RefSeq" id="XP_021035311.1">
    <property type="nucleotide sequence ID" value="XM_021179652.1"/>
</dbReference>
<dbReference type="InterPro" id="IPR040433">
    <property type="entry name" value="Spermatid_TP"/>
</dbReference>
<name>A0A6P5QV17_MUSCR</name>
<evidence type="ECO:0000313" key="2">
    <source>
        <dbReference type="Proteomes" id="UP000515126"/>
    </source>
</evidence>
<dbReference type="KEGG" id="mcal:110307410"/>
<evidence type="ECO:0000313" key="3">
    <source>
        <dbReference type="RefSeq" id="XP_021035311.1"/>
    </source>
</evidence>
<evidence type="ECO:0000256" key="1">
    <source>
        <dbReference type="SAM" id="MobiDB-lite"/>
    </source>
</evidence>
<protein>
    <submittedName>
        <fullName evidence="3">Uncharacterized protein LOC110307410</fullName>
    </submittedName>
</protein>
<feature type="compositionally biased region" description="Low complexity" evidence="1">
    <location>
        <begin position="109"/>
        <end position="118"/>
    </location>
</feature>
<feature type="region of interest" description="Disordered" evidence="1">
    <location>
        <begin position="1"/>
        <end position="118"/>
    </location>
</feature>
<accession>A0A6P5QV17</accession>